<accession>A0A067PQX6</accession>
<dbReference type="HOGENOM" id="CLU_035509_10_0_1"/>
<dbReference type="OrthoDB" id="3020506at2759"/>
<sequence length="300" mass="33986">MTEQTMASAAHDTLMINYSSLSSIAFLVWDIMVTFDEEVAYIWPQPKRSPSKWLFLFTRYFSLACQIALFARSIGIFETSNSIPRGCISWLVFQSISAQAMMTSVELILMIRVYALYAGSRHIRMFIVALFGFGFSITIPSLSIVVYRFILATTCLMNQILLCVLALYKSIKTIHKSHRRNRVASVVARDSLWVFLLITAVLPLEGLLWQFLGPVMRTWIFTWGMSILTFSSCRLVLNICRLGAKHSSDGTEPDEVVLTSNLEGIMLDVFDPPQIRTCDSGRMTRLRGGGCSSRRHKHDI</sequence>
<protein>
    <recommendedName>
        <fullName evidence="2">DUF6533 domain-containing protein</fullName>
    </recommendedName>
</protein>
<dbReference type="AlphaFoldDB" id="A0A067PQX6"/>
<keyword evidence="4" id="KW-1185">Reference proteome</keyword>
<evidence type="ECO:0000313" key="4">
    <source>
        <dbReference type="Proteomes" id="UP000027265"/>
    </source>
</evidence>
<evidence type="ECO:0000256" key="1">
    <source>
        <dbReference type="SAM" id="Phobius"/>
    </source>
</evidence>
<reference evidence="4" key="1">
    <citation type="journal article" date="2014" name="Proc. Natl. Acad. Sci. U.S.A.">
        <title>Extensive sampling of basidiomycete genomes demonstrates inadequacy of the white-rot/brown-rot paradigm for wood decay fungi.</title>
        <authorList>
            <person name="Riley R."/>
            <person name="Salamov A.A."/>
            <person name="Brown D.W."/>
            <person name="Nagy L.G."/>
            <person name="Floudas D."/>
            <person name="Held B.W."/>
            <person name="Levasseur A."/>
            <person name="Lombard V."/>
            <person name="Morin E."/>
            <person name="Otillar R."/>
            <person name="Lindquist E.A."/>
            <person name="Sun H."/>
            <person name="LaButti K.M."/>
            <person name="Schmutz J."/>
            <person name="Jabbour D."/>
            <person name="Luo H."/>
            <person name="Baker S.E."/>
            <person name="Pisabarro A.G."/>
            <person name="Walton J.D."/>
            <person name="Blanchette R.A."/>
            <person name="Henrissat B."/>
            <person name="Martin F."/>
            <person name="Cullen D."/>
            <person name="Hibbett D.S."/>
            <person name="Grigoriev I.V."/>
        </authorList>
    </citation>
    <scope>NUCLEOTIDE SEQUENCE [LARGE SCALE GENOMIC DNA]</scope>
    <source>
        <strain evidence="4">MUCL 33604</strain>
    </source>
</reference>
<feature type="transmembrane region" description="Helical" evidence="1">
    <location>
        <begin position="218"/>
        <end position="237"/>
    </location>
</feature>
<feature type="transmembrane region" description="Helical" evidence="1">
    <location>
        <begin position="192"/>
        <end position="212"/>
    </location>
</feature>
<gene>
    <name evidence="3" type="ORF">JAAARDRAFT_474791</name>
</gene>
<name>A0A067PQX6_9AGAM</name>
<evidence type="ECO:0000259" key="2">
    <source>
        <dbReference type="Pfam" id="PF20151"/>
    </source>
</evidence>
<evidence type="ECO:0000313" key="3">
    <source>
        <dbReference type="EMBL" id="KDQ52716.1"/>
    </source>
</evidence>
<dbReference type="Proteomes" id="UP000027265">
    <property type="component" value="Unassembled WGS sequence"/>
</dbReference>
<organism evidence="3 4">
    <name type="scientific">Jaapia argillacea MUCL 33604</name>
    <dbReference type="NCBI Taxonomy" id="933084"/>
    <lineage>
        <taxon>Eukaryota</taxon>
        <taxon>Fungi</taxon>
        <taxon>Dikarya</taxon>
        <taxon>Basidiomycota</taxon>
        <taxon>Agaricomycotina</taxon>
        <taxon>Agaricomycetes</taxon>
        <taxon>Agaricomycetidae</taxon>
        <taxon>Jaapiales</taxon>
        <taxon>Jaapiaceae</taxon>
        <taxon>Jaapia</taxon>
    </lineage>
</organism>
<feature type="domain" description="DUF6533" evidence="2">
    <location>
        <begin position="18"/>
        <end position="63"/>
    </location>
</feature>
<feature type="transmembrane region" description="Helical" evidence="1">
    <location>
        <begin position="53"/>
        <end position="71"/>
    </location>
</feature>
<dbReference type="EMBL" id="KL197738">
    <property type="protein sequence ID" value="KDQ52716.1"/>
    <property type="molecule type" value="Genomic_DNA"/>
</dbReference>
<feature type="transmembrane region" description="Helical" evidence="1">
    <location>
        <begin position="15"/>
        <end position="33"/>
    </location>
</feature>
<dbReference type="STRING" id="933084.A0A067PQX6"/>
<keyword evidence="1" id="KW-0472">Membrane</keyword>
<feature type="transmembrane region" description="Helical" evidence="1">
    <location>
        <begin position="149"/>
        <end position="171"/>
    </location>
</feature>
<keyword evidence="1" id="KW-0812">Transmembrane</keyword>
<dbReference type="InParanoid" id="A0A067PQX6"/>
<proteinExistence type="predicted"/>
<dbReference type="Pfam" id="PF20151">
    <property type="entry name" value="DUF6533"/>
    <property type="match status" value="1"/>
</dbReference>
<feature type="transmembrane region" description="Helical" evidence="1">
    <location>
        <begin position="123"/>
        <end position="143"/>
    </location>
</feature>
<dbReference type="InterPro" id="IPR045340">
    <property type="entry name" value="DUF6533"/>
</dbReference>
<keyword evidence="1" id="KW-1133">Transmembrane helix</keyword>